<reference evidence="1 2" key="1">
    <citation type="submission" date="2016-08" db="EMBL/GenBank/DDBJ databases">
        <title>A novel genetic cassette of butanologenic Thermoanaerobacterium thermosaccharolyticum that directly convert cellulose to butanol.</title>
        <authorList>
            <person name="Li T."/>
            <person name="He J."/>
        </authorList>
    </citation>
    <scope>NUCLEOTIDE SEQUENCE [LARGE SCALE GENOMIC DNA]</scope>
    <source>
        <strain evidence="1 2">TG57</strain>
    </source>
</reference>
<evidence type="ECO:0000313" key="1">
    <source>
        <dbReference type="EMBL" id="AST58920.1"/>
    </source>
</evidence>
<dbReference type="RefSeq" id="WP_094397963.1">
    <property type="nucleotide sequence ID" value="NZ_CP016893.1"/>
</dbReference>
<dbReference type="PIRSF" id="PIRSF006594">
    <property type="entry name" value="UCP006594"/>
    <property type="match status" value="1"/>
</dbReference>
<dbReference type="AlphaFoldDB" id="A0A223I2K3"/>
<sequence>MTGKKRIFLGLLSVLIILLTAGVLFLLYIVKSKSSVMYNLLMNSLILLFSIVAIFLIFGIIGFIYLVYSKSNNRTLNKILLTLIDVSYPVLQILGGILGIEKDKIQQSFTNINNFLVNSRHEKYMPEDLLILTPHCIQFNECKFKVTNDIDNCRRCGRCQVSDLIKLKEKYGVKVAIATGGTLARKVVKDIKPKAIIAIACERDLTSGILDVKKIPVYGIINMRPNGPCFNTKVNIDEVEKAIINFTNGG</sequence>
<proteinExistence type="predicted"/>
<dbReference type="PANTHER" id="PTHR43801">
    <property type="entry name" value="NUCLEOTIDE-BINDING PROTEIN-RELATED"/>
    <property type="match status" value="1"/>
</dbReference>
<gene>
    <name evidence="1" type="ORF">Thert_03159</name>
</gene>
<organism evidence="1 2">
    <name type="scientific">Thermoanaerobacterium thermosaccharolyticum</name>
    <name type="common">Clostridium thermosaccharolyticum</name>
    <dbReference type="NCBI Taxonomy" id="1517"/>
    <lineage>
        <taxon>Bacteria</taxon>
        <taxon>Bacillati</taxon>
        <taxon>Bacillota</taxon>
        <taxon>Clostridia</taxon>
        <taxon>Thermoanaerobacterales</taxon>
        <taxon>Thermoanaerobacteraceae</taxon>
        <taxon>Thermoanaerobacterium</taxon>
    </lineage>
</organism>
<dbReference type="InterPro" id="IPR002829">
    <property type="entry name" value="DUF116"/>
</dbReference>
<protein>
    <submittedName>
        <fullName evidence="1">Uncharacterized protein</fullName>
    </submittedName>
</protein>
<evidence type="ECO:0000313" key="2">
    <source>
        <dbReference type="Proteomes" id="UP000214975"/>
    </source>
</evidence>
<name>A0A223I2K3_THETR</name>
<dbReference type="Pfam" id="PF01976">
    <property type="entry name" value="DUF116"/>
    <property type="match status" value="1"/>
</dbReference>
<dbReference type="Proteomes" id="UP000214975">
    <property type="component" value="Chromosome"/>
</dbReference>
<dbReference type="EMBL" id="CP016893">
    <property type="protein sequence ID" value="AST58920.1"/>
    <property type="molecule type" value="Genomic_DNA"/>
</dbReference>
<accession>A0A223I2K3</accession>
<dbReference type="PANTHER" id="PTHR43801:SF1">
    <property type="entry name" value="POLYPRENYL SYNTHETASE"/>
    <property type="match status" value="1"/>
</dbReference>